<keyword evidence="4" id="KW-1185">Reference proteome</keyword>
<dbReference type="Proteomes" id="UP001497600">
    <property type="component" value="Chromosome H"/>
</dbReference>
<protein>
    <recommendedName>
        <fullName evidence="5">Survival motor neuron interacting protein 1-domain-containing protein</fullName>
    </recommendedName>
</protein>
<sequence length="278" mass="32004">MRRAQDIRSDARIKRCKTDGSEGLNHQHADSSDKQYTQGPLDEIFGQHSAFPVELDGDEESNEVMQYLASVRNEAELDTPVHFVKRSKEKTKDDTIVKQSNEQNSTIDYNTTSTIPDEINWQENLLSTFLSLKEEVQIQTILPNSATSQPLPSSASAWRELIFTSKEPPTVRFFFTELDHSTTIKLLIYSTQWLSTNTPSMLSRWIYMLFLRLDNLLDHNECAIVRSLAQKAIKLRTKPNLSPISRYTIDMIITIVGKYYHQKDLLEIFQTSNDQLNI</sequence>
<gene>
    <name evidence="3" type="ORF">CAAN4_H06876</name>
</gene>
<accession>A0ABP0EJT8</accession>
<evidence type="ECO:0000313" key="3">
    <source>
        <dbReference type="EMBL" id="CAK7920813.1"/>
    </source>
</evidence>
<reference evidence="3 4" key="1">
    <citation type="submission" date="2024-01" db="EMBL/GenBank/DDBJ databases">
        <authorList>
            <consortium name="Genoscope - CEA"/>
            <person name="William W."/>
        </authorList>
    </citation>
    <scope>NUCLEOTIDE SEQUENCE [LARGE SCALE GENOMIC DNA]</scope>
    <source>
        <strain evidence="3 4">29B2s-10</strain>
    </source>
</reference>
<comment type="similarity">
    <text evidence="1">Belongs to the gemin-2 family.</text>
</comment>
<evidence type="ECO:0000256" key="2">
    <source>
        <dbReference type="SAM" id="MobiDB-lite"/>
    </source>
</evidence>
<dbReference type="PANTHER" id="PTHR12794:SF0">
    <property type="entry name" value="GEM-ASSOCIATED PROTEIN 2"/>
    <property type="match status" value="1"/>
</dbReference>
<evidence type="ECO:0000256" key="1">
    <source>
        <dbReference type="ARBA" id="ARBA00025758"/>
    </source>
</evidence>
<feature type="compositionally biased region" description="Basic and acidic residues" evidence="2">
    <location>
        <begin position="1"/>
        <end position="33"/>
    </location>
</feature>
<dbReference type="Gene3D" id="1.20.58.1070">
    <property type="match status" value="1"/>
</dbReference>
<evidence type="ECO:0000313" key="4">
    <source>
        <dbReference type="Proteomes" id="UP001497600"/>
    </source>
</evidence>
<proteinExistence type="inferred from homology"/>
<evidence type="ECO:0008006" key="5">
    <source>
        <dbReference type="Google" id="ProtNLM"/>
    </source>
</evidence>
<dbReference type="Pfam" id="PF04938">
    <property type="entry name" value="SIP1"/>
    <property type="match status" value="1"/>
</dbReference>
<dbReference type="EMBL" id="OZ004260">
    <property type="protein sequence ID" value="CAK7920813.1"/>
    <property type="molecule type" value="Genomic_DNA"/>
</dbReference>
<feature type="region of interest" description="Disordered" evidence="2">
    <location>
        <begin position="1"/>
        <end position="39"/>
    </location>
</feature>
<organism evidence="3 4">
    <name type="scientific">[Candida] anglica</name>
    <dbReference type="NCBI Taxonomy" id="148631"/>
    <lineage>
        <taxon>Eukaryota</taxon>
        <taxon>Fungi</taxon>
        <taxon>Dikarya</taxon>
        <taxon>Ascomycota</taxon>
        <taxon>Saccharomycotina</taxon>
        <taxon>Pichiomycetes</taxon>
        <taxon>Debaryomycetaceae</taxon>
        <taxon>Kurtzmaniella</taxon>
    </lineage>
</organism>
<dbReference type="InterPro" id="IPR035426">
    <property type="entry name" value="Gemin2/Brr1"/>
</dbReference>
<dbReference type="PANTHER" id="PTHR12794">
    <property type="entry name" value="GEMIN2"/>
    <property type="match status" value="1"/>
</dbReference>
<name>A0ABP0EJT8_9ASCO</name>